<feature type="transmembrane region" description="Helical" evidence="1">
    <location>
        <begin position="53"/>
        <end position="73"/>
    </location>
</feature>
<dbReference type="Proteomes" id="UP001432322">
    <property type="component" value="Unassembled WGS sequence"/>
</dbReference>
<evidence type="ECO:0008006" key="4">
    <source>
        <dbReference type="Google" id="ProtNLM"/>
    </source>
</evidence>
<keyword evidence="3" id="KW-1185">Reference proteome</keyword>
<feature type="transmembrane region" description="Helical" evidence="1">
    <location>
        <begin position="85"/>
        <end position="108"/>
    </location>
</feature>
<evidence type="ECO:0000313" key="3">
    <source>
        <dbReference type="Proteomes" id="UP001432322"/>
    </source>
</evidence>
<dbReference type="AlphaFoldDB" id="A0AAV5WU48"/>
<sequence>TCISLMTSSWKRVQARVIMHKEKEVSVRLTDEKAEPTLPCCISPCLCGLQPKIITYVHLIIMTITCIALAIYYLPTNIHSPDMILALPVFFFSLISLVPIIIASFGVWKTKLSCLIYPLVAHLILIIALCIVIPFFLLSFMQAKLSLLETPVEAAVIIIISIIPIIYSIHAIRVFLRVIYDNKQIARRYY</sequence>
<name>A0AAV5WU48_9BILA</name>
<gene>
    <name evidence="2" type="ORF">PFISCL1PPCAC_25919</name>
</gene>
<accession>A0AAV5WU48</accession>
<proteinExistence type="predicted"/>
<feature type="non-terminal residue" evidence="2">
    <location>
        <position position="1"/>
    </location>
</feature>
<reference evidence="2" key="1">
    <citation type="submission" date="2023-10" db="EMBL/GenBank/DDBJ databases">
        <title>Genome assembly of Pristionchus species.</title>
        <authorList>
            <person name="Yoshida K."/>
            <person name="Sommer R.J."/>
        </authorList>
    </citation>
    <scope>NUCLEOTIDE SEQUENCE</scope>
    <source>
        <strain evidence="2">RS5133</strain>
    </source>
</reference>
<comment type="caution">
    <text evidence="2">The sequence shown here is derived from an EMBL/GenBank/DDBJ whole genome shotgun (WGS) entry which is preliminary data.</text>
</comment>
<keyword evidence="1" id="KW-0812">Transmembrane</keyword>
<evidence type="ECO:0000313" key="2">
    <source>
        <dbReference type="EMBL" id="GMT34622.1"/>
    </source>
</evidence>
<keyword evidence="1" id="KW-1133">Transmembrane helix</keyword>
<evidence type="ECO:0000256" key="1">
    <source>
        <dbReference type="SAM" id="Phobius"/>
    </source>
</evidence>
<feature type="transmembrane region" description="Helical" evidence="1">
    <location>
        <begin position="115"/>
        <end position="137"/>
    </location>
</feature>
<organism evidence="2 3">
    <name type="scientific">Pristionchus fissidentatus</name>
    <dbReference type="NCBI Taxonomy" id="1538716"/>
    <lineage>
        <taxon>Eukaryota</taxon>
        <taxon>Metazoa</taxon>
        <taxon>Ecdysozoa</taxon>
        <taxon>Nematoda</taxon>
        <taxon>Chromadorea</taxon>
        <taxon>Rhabditida</taxon>
        <taxon>Rhabditina</taxon>
        <taxon>Diplogasteromorpha</taxon>
        <taxon>Diplogasteroidea</taxon>
        <taxon>Neodiplogasteridae</taxon>
        <taxon>Pristionchus</taxon>
    </lineage>
</organism>
<dbReference type="EMBL" id="BTSY01000006">
    <property type="protein sequence ID" value="GMT34622.1"/>
    <property type="molecule type" value="Genomic_DNA"/>
</dbReference>
<keyword evidence="1" id="KW-0472">Membrane</keyword>
<feature type="transmembrane region" description="Helical" evidence="1">
    <location>
        <begin position="157"/>
        <end position="180"/>
    </location>
</feature>
<protein>
    <recommendedName>
        <fullName evidence="4">G protein-coupled receptor</fullName>
    </recommendedName>
</protein>